<reference evidence="2 3" key="1">
    <citation type="submission" date="2023-09" db="EMBL/GenBank/DDBJ databases">
        <title>Genomes of two closely related lineages of the louse Polyplax serrata with different host specificities.</title>
        <authorList>
            <person name="Martinu J."/>
            <person name="Tarabai H."/>
            <person name="Stefka J."/>
            <person name="Hypsa V."/>
        </authorList>
    </citation>
    <scope>NUCLEOTIDE SEQUENCE [LARGE SCALE GENOMIC DNA]</scope>
    <source>
        <strain evidence="2">98ZLc_SE</strain>
    </source>
</reference>
<feature type="compositionally biased region" description="Basic and acidic residues" evidence="1">
    <location>
        <begin position="77"/>
        <end position="89"/>
    </location>
</feature>
<feature type="region of interest" description="Disordered" evidence="1">
    <location>
        <begin position="20"/>
        <end position="47"/>
    </location>
</feature>
<feature type="region of interest" description="Disordered" evidence="1">
    <location>
        <begin position="124"/>
        <end position="154"/>
    </location>
</feature>
<organism evidence="2 3">
    <name type="scientific">Polyplax serrata</name>
    <name type="common">Common mouse louse</name>
    <dbReference type="NCBI Taxonomy" id="468196"/>
    <lineage>
        <taxon>Eukaryota</taxon>
        <taxon>Metazoa</taxon>
        <taxon>Ecdysozoa</taxon>
        <taxon>Arthropoda</taxon>
        <taxon>Hexapoda</taxon>
        <taxon>Insecta</taxon>
        <taxon>Pterygota</taxon>
        <taxon>Neoptera</taxon>
        <taxon>Paraneoptera</taxon>
        <taxon>Psocodea</taxon>
        <taxon>Troctomorpha</taxon>
        <taxon>Phthiraptera</taxon>
        <taxon>Anoplura</taxon>
        <taxon>Polyplacidae</taxon>
        <taxon>Polyplax</taxon>
    </lineage>
</organism>
<proteinExistence type="predicted"/>
<comment type="caution">
    <text evidence="2">The sequence shown here is derived from an EMBL/GenBank/DDBJ whole genome shotgun (WGS) entry which is preliminary data.</text>
</comment>
<dbReference type="EMBL" id="JAWJWF010000047">
    <property type="protein sequence ID" value="KAK6622316.1"/>
    <property type="molecule type" value="Genomic_DNA"/>
</dbReference>
<sequence length="154" mass="17060">MRGRRGSNAETRKFSFPYAISNITNSRNKQKRQKESADSGDSGGEYLNLTTTTNFDPSWCWSETSKRKFFCQSAAKGKADGNRSAEKQKQLTLNKKKKKTDRKGAAECDEKLSVLSCLCVKDKEKSGGSHRGTLFEVDSGKVPRPQGAIRTASL</sequence>
<name>A0ABR1AM05_POLSC</name>
<keyword evidence="3" id="KW-1185">Reference proteome</keyword>
<evidence type="ECO:0000313" key="2">
    <source>
        <dbReference type="EMBL" id="KAK6622316.1"/>
    </source>
</evidence>
<evidence type="ECO:0000256" key="1">
    <source>
        <dbReference type="SAM" id="MobiDB-lite"/>
    </source>
</evidence>
<feature type="region of interest" description="Disordered" evidence="1">
    <location>
        <begin position="75"/>
        <end position="103"/>
    </location>
</feature>
<accession>A0ABR1AM05</accession>
<dbReference type="Proteomes" id="UP001359485">
    <property type="component" value="Unassembled WGS sequence"/>
</dbReference>
<evidence type="ECO:0000313" key="3">
    <source>
        <dbReference type="Proteomes" id="UP001359485"/>
    </source>
</evidence>
<gene>
    <name evidence="2" type="ORF">RUM44_002127</name>
</gene>
<protein>
    <submittedName>
        <fullName evidence="2">Uncharacterized protein</fullName>
    </submittedName>
</protein>